<proteinExistence type="predicted"/>
<accession>A0A1N6JGS8</accession>
<dbReference type="InterPro" id="IPR001845">
    <property type="entry name" value="HTH_ArsR_DNA-bd_dom"/>
</dbReference>
<protein>
    <submittedName>
        <fullName evidence="5">Transcriptional regulator, ArsR family</fullName>
    </submittedName>
</protein>
<dbReference type="Gene3D" id="1.10.10.10">
    <property type="entry name" value="Winged helix-like DNA-binding domain superfamily/Winged helix DNA-binding domain"/>
    <property type="match status" value="1"/>
</dbReference>
<evidence type="ECO:0000256" key="2">
    <source>
        <dbReference type="ARBA" id="ARBA00023125"/>
    </source>
</evidence>
<keyword evidence="1" id="KW-0805">Transcription regulation</keyword>
<dbReference type="PANTHER" id="PTHR33154">
    <property type="entry name" value="TRANSCRIPTIONAL REGULATOR, ARSR FAMILY"/>
    <property type="match status" value="1"/>
</dbReference>
<organism evidence="5 6">
    <name type="scientific">Paraburkholderia phenazinium</name>
    <dbReference type="NCBI Taxonomy" id="60549"/>
    <lineage>
        <taxon>Bacteria</taxon>
        <taxon>Pseudomonadati</taxon>
        <taxon>Pseudomonadota</taxon>
        <taxon>Betaproteobacteria</taxon>
        <taxon>Burkholderiales</taxon>
        <taxon>Burkholderiaceae</taxon>
        <taxon>Paraburkholderia</taxon>
    </lineage>
</organism>
<dbReference type="InterPro" id="IPR011991">
    <property type="entry name" value="ArsR-like_HTH"/>
</dbReference>
<evidence type="ECO:0000256" key="3">
    <source>
        <dbReference type="ARBA" id="ARBA00023163"/>
    </source>
</evidence>
<sequence length="122" mass="13910">MTRDPIVECDGSAFHEPMVEMKCMVDENLIHKALANPFRREILRWLKTPEEYFLRSRIDLGCGVPLNAIHARSGLSQSTVSAHLATLIDAGLLVSTRVGQWMFVMRNDEVIRAFAEQIRKEI</sequence>
<dbReference type="SUPFAM" id="SSF46785">
    <property type="entry name" value="Winged helix' DNA-binding domain"/>
    <property type="match status" value="1"/>
</dbReference>
<dbReference type="GO" id="GO:0003700">
    <property type="term" value="F:DNA-binding transcription factor activity"/>
    <property type="evidence" value="ECO:0007669"/>
    <property type="project" value="InterPro"/>
</dbReference>
<evidence type="ECO:0000259" key="4">
    <source>
        <dbReference type="SMART" id="SM00418"/>
    </source>
</evidence>
<dbReference type="AlphaFoldDB" id="A0A1N6JGS8"/>
<dbReference type="Proteomes" id="UP000184693">
    <property type="component" value="Unassembled WGS sequence"/>
</dbReference>
<name>A0A1N6JGS8_9BURK</name>
<evidence type="ECO:0000256" key="1">
    <source>
        <dbReference type="ARBA" id="ARBA00023015"/>
    </source>
</evidence>
<dbReference type="GO" id="GO:0003677">
    <property type="term" value="F:DNA binding"/>
    <property type="evidence" value="ECO:0007669"/>
    <property type="project" value="UniProtKB-KW"/>
</dbReference>
<dbReference type="CDD" id="cd00090">
    <property type="entry name" value="HTH_ARSR"/>
    <property type="match status" value="1"/>
</dbReference>
<keyword evidence="3" id="KW-0804">Transcription</keyword>
<evidence type="ECO:0000313" key="5">
    <source>
        <dbReference type="EMBL" id="SIO43389.1"/>
    </source>
</evidence>
<dbReference type="Pfam" id="PF09339">
    <property type="entry name" value="HTH_IclR"/>
    <property type="match status" value="1"/>
</dbReference>
<dbReference type="SMART" id="SM00418">
    <property type="entry name" value="HTH_ARSR"/>
    <property type="match status" value="1"/>
</dbReference>
<keyword evidence="2" id="KW-0238">DNA-binding</keyword>
<dbReference type="InterPro" id="IPR005471">
    <property type="entry name" value="Tscrpt_reg_IclR_N"/>
</dbReference>
<feature type="domain" description="HTH arsR-type" evidence="4">
    <location>
        <begin position="29"/>
        <end position="120"/>
    </location>
</feature>
<evidence type="ECO:0000313" key="6">
    <source>
        <dbReference type="Proteomes" id="UP000184693"/>
    </source>
</evidence>
<dbReference type="InterPro" id="IPR051081">
    <property type="entry name" value="HTH_MetalResp_TranReg"/>
</dbReference>
<dbReference type="InterPro" id="IPR036390">
    <property type="entry name" value="WH_DNA-bd_sf"/>
</dbReference>
<dbReference type="PANTHER" id="PTHR33154:SF33">
    <property type="entry name" value="TRANSCRIPTIONAL REPRESSOR SDPR"/>
    <property type="match status" value="1"/>
</dbReference>
<gene>
    <name evidence="5" type="ORF">SAMN05444168_4392</name>
</gene>
<dbReference type="InterPro" id="IPR036388">
    <property type="entry name" value="WH-like_DNA-bd_sf"/>
</dbReference>
<dbReference type="EMBL" id="FSRM01000002">
    <property type="protein sequence ID" value="SIO43389.1"/>
    <property type="molecule type" value="Genomic_DNA"/>
</dbReference>
<reference evidence="5 6" key="1">
    <citation type="submission" date="2016-11" db="EMBL/GenBank/DDBJ databases">
        <authorList>
            <person name="Jaros S."/>
            <person name="Januszkiewicz K."/>
            <person name="Wedrychowicz H."/>
        </authorList>
    </citation>
    <scope>NUCLEOTIDE SEQUENCE [LARGE SCALE GENOMIC DNA]</scope>
    <source>
        <strain evidence="5 6">GAS86</strain>
    </source>
</reference>